<dbReference type="RefSeq" id="WP_119771117.1">
    <property type="nucleotide sequence ID" value="NZ_QYUO01000002.1"/>
</dbReference>
<evidence type="ECO:0000256" key="1">
    <source>
        <dbReference type="ARBA" id="ARBA00023015"/>
    </source>
</evidence>
<dbReference type="SUPFAM" id="SSF48498">
    <property type="entry name" value="Tetracyclin repressor-like, C-terminal domain"/>
    <property type="match status" value="1"/>
</dbReference>
<dbReference type="Pfam" id="PF16925">
    <property type="entry name" value="TetR_C_13"/>
    <property type="match status" value="1"/>
</dbReference>
<dbReference type="OrthoDB" id="9809772at2"/>
<accession>A0A3A3G708</accession>
<feature type="domain" description="HTH tetR-type" evidence="5">
    <location>
        <begin position="8"/>
        <end position="68"/>
    </location>
</feature>
<dbReference type="PRINTS" id="PR00455">
    <property type="entry name" value="HTHTETR"/>
</dbReference>
<evidence type="ECO:0000313" key="6">
    <source>
        <dbReference type="EMBL" id="RJF95970.1"/>
    </source>
</evidence>
<dbReference type="SUPFAM" id="SSF46689">
    <property type="entry name" value="Homeodomain-like"/>
    <property type="match status" value="1"/>
</dbReference>
<dbReference type="GO" id="GO:0003677">
    <property type="term" value="F:DNA binding"/>
    <property type="evidence" value="ECO:0007669"/>
    <property type="project" value="UniProtKB-UniRule"/>
</dbReference>
<evidence type="ECO:0000256" key="2">
    <source>
        <dbReference type="ARBA" id="ARBA00023125"/>
    </source>
</evidence>
<reference evidence="7" key="1">
    <citation type="submission" date="2018-09" db="EMBL/GenBank/DDBJ databases">
        <authorList>
            <person name="Zhu H."/>
        </authorList>
    </citation>
    <scope>NUCLEOTIDE SEQUENCE [LARGE SCALE GENOMIC DNA]</scope>
    <source>
        <strain evidence="7">K1R23-30</strain>
    </source>
</reference>
<dbReference type="EMBL" id="QYUO01000002">
    <property type="protein sequence ID" value="RJF95970.1"/>
    <property type="molecule type" value="Genomic_DNA"/>
</dbReference>
<proteinExistence type="predicted"/>
<organism evidence="6 7">
    <name type="scientific">Noviherbaspirillum saxi</name>
    <dbReference type="NCBI Taxonomy" id="2320863"/>
    <lineage>
        <taxon>Bacteria</taxon>
        <taxon>Pseudomonadati</taxon>
        <taxon>Pseudomonadota</taxon>
        <taxon>Betaproteobacteria</taxon>
        <taxon>Burkholderiales</taxon>
        <taxon>Oxalobacteraceae</taxon>
        <taxon>Noviherbaspirillum</taxon>
    </lineage>
</organism>
<evidence type="ECO:0000256" key="3">
    <source>
        <dbReference type="ARBA" id="ARBA00023163"/>
    </source>
</evidence>
<keyword evidence="3" id="KW-0804">Transcription</keyword>
<keyword evidence="1" id="KW-0805">Transcription regulation</keyword>
<gene>
    <name evidence="6" type="ORF">D3871_21725</name>
</gene>
<feature type="DNA-binding region" description="H-T-H motif" evidence="4">
    <location>
        <begin position="31"/>
        <end position="50"/>
    </location>
</feature>
<dbReference type="Proteomes" id="UP000265955">
    <property type="component" value="Unassembled WGS sequence"/>
</dbReference>
<dbReference type="InterPro" id="IPR036271">
    <property type="entry name" value="Tet_transcr_reg_TetR-rel_C_sf"/>
</dbReference>
<dbReference type="InterPro" id="IPR009057">
    <property type="entry name" value="Homeodomain-like_sf"/>
</dbReference>
<evidence type="ECO:0000313" key="7">
    <source>
        <dbReference type="Proteomes" id="UP000265955"/>
    </source>
</evidence>
<dbReference type="AlphaFoldDB" id="A0A3A3G708"/>
<dbReference type="InterPro" id="IPR001647">
    <property type="entry name" value="HTH_TetR"/>
</dbReference>
<name>A0A3A3G708_9BURK</name>
<evidence type="ECO:0000256" key="4">
    <source>
        <dbReference type="PROSITE-ProRule" id="PRU00335"/>
    </source>
</evidence>
<dbReference type="Pfam" id="PF00440">
    <property type="entry name" value="TetR_N"/>
    <property type="match status" value="1"/>
</dbReference>
<dbReference type="Gene3D" id="1.10.357.10">
    <property type="entry name" value="Tetracycline Repressor, domain 2"/>
    <property type="match status" value="1"/>
</dbReference>
<dbReference type="PANTHER" id="PTHR47506">
    <property type="entry name" value="TRANSCRIPTIONAL REGULATORY PROTEIN"/>
    <property type="match status" value="1"/>
</dbReference>
<evidence type="ECO:0000259" key="5">
    <source>
        <dbReference type="PROSITE" id="PS50977"/>
    </source>
</evidence>
<comment type="caution">
    <text evidence="6">The sequence shown here is derived from an EMBL/GenBank/DDBJ whole genome shotgun (WGS) entry which is preliminary data.</text>
</comment>
<dbReference type="PROSITE" id="PS50977">
    <property type="entry name" value="HTH_TETR_2"/>
    <property type="match status" value="1"/>
</dbReference>
<sequence>MDRNANYQDTRERILSAGEALILARGFSAVGLSEILGKAEVPKGSFYHYFKSKEGFGVALLERYFQDYESRFATRNAARTCTGRDLVLGYFKVWLDNQTACGAHHSCLAVKLAAEVCDLSEAMREELSAGMNRIVGHFTSALRLGKTDGSIHEDIEPEQLAESLYAMWVGASVLARANGSNASLERAYAQTRQMLDGTK</sequence>
<keyword evidence="7" id="KW-1185">Reference proteome</keyword>
<dbReference type="InterPro" id="IPR011075">
    <property type="entry name" value="TetR_C"/>
</dbReference>
<keyword evidence="2 4" id="KW-0238">DNA-binding</keyword>
<dbReference type="PANTHER" id="PTHR47506:SF6">
    <property type="entry name" value="HTH-TYPE TRANSCRIPTIONAL REPRESSOR NEMR"/>
    <property type="match status" value="1"/>
</dbReference>
<protein>
    <submittedName>
        <fullName evidence="6">TetR/AcrR family transcriptional regulator</fullName>
    </submittedName>
</protein>